<dbReference type="GO" id="GO:0000981">
    <property type="term" value="F:DNA-binding transcription factor activity, RNA polymerase II-specific"/>
    <property type="evidence" value="ECO:0007669"/>
    <property type="project" value="InterPro"/>
</dbReference>
<feature type="domain" description="Zn(2)-C6 fungal-type" evidence="4">
    <location>
        <begin position="34"/>
        <end position="63"/>
    </location>
</feature>
<dbReference type="InterPro" id="IPR036864">
    <property type="entry name" value="Zn2-C6_fun-type_DNA-bd_sf"/>
</dbReference>
<comment type="caution">
    <text evidence="5">The sequence shown here is derived from an EMBL/GenBank/DDBJ whole genome shotgun (WGS) entry which is preliminary data.</text>
</comment>
<dbReference type="OrthoDB" id="3266505at2759"/>
<dbReference type="Proteomes" id="UP000297716">
    <property type="component" value="Unassembled WGS sequence"/>
</dbReference>
<dbReference type="GO" id="GO:0008270">
    <property type="term" value="F:zinc ion binding"/>
    <property type="evidence" value="ECO:0007669"/>
    <property type="project" value="InterPro"/>
</dbReference>
<dbReference type="SUPFAM" id="SSF57701">
    <property type="entry name" value="Zn2/Cys6 DNA-binding domain"/>
    <property type="match status" value="1"/>
</dbReference>
<dbReference type="Pfam" id="PF00172">
    <property type="entry name" value="Zn_clus"/>
    <property type="match status" value="1"/>
</dbReference>
<dbReference type="AlphaFoldDB" id="A0A4Z0YRY9"/>
<evidence type="ECO:0000256" key="2">
    <source>
        <dbReference type="ARBA" id="ARBA00023242"/>
    </source>
</evidence>
<feature type="compositionally biased region" description="Polar residues" evidence="3">
    <location>
        <begin position="118"/>
        <end position="135"/>
    </location>
</feature>
<sequence>MFTTFSAQMTPVFPTKSVTPSNGTSGRRRKVSRACDSCRLNRVKCDDDRPCENCHSRGEKCTIAMPWEAHSLPAAKREIKRLQDKLRQLQKQQSAASFNDSRKIATENETPPTPPDTSVNTANTKPTVSQQSNNQYVLIANDENQTIHRQRSPWDTYTNSSSWVTPTLTDRMGHYVKLDLPYLEQGTPPSDGRNESHTTFPRNKERRFLSLFWKGYPWLQPVIDREEIYHHHDSLWNDAPPGEQQPRLPSPLIDLLLALSMQYGSTFLSHSISDSTRWGANAKNINASLAGQSFCHRSHRLYLERPLKSTFQSVQCCILSTIYLLNAGSLDRAQVSLAAGVRMAQILGLHESSPFTSPVSKQERLRIKTWRLLIAMDGYCAILLGLPPLIQPVAEERLVMDCWQRTILDETNDDYDQIGSWETHHVNYTKLILSAQSVHEYFLRMKGELLRQGYGGDLESFGQSMTQKLEIMQRWAENVPPALKVHRPGGCGPFSVVWVPIFGLGPQAPLYLQQQRLSLELGYHHLSLLLVRSVVRFMLGYRHIPQSKQVDSHFVDGLKHAISIVSIINQALTNGDGITGWLLFFRWQWDATLYLLNYITVYPVGPLAADTRRSLSTAIETFAVMENYLEMAKSAQKIVQDVLRRDPAQASSNESQAPDLMSSATTVPMSLLSFSVDEASADLQDDQQYSPAPKNEFSQRSAASTIELGAFEPLDTLSTEPDIASFTYPSLLDSALSWSSLMHQDSDDILEMHPVVGDWHLSPFIS</sequence>
<dbReference type="PANTHER" id="PTHR46910">
    <property type="entry name" value="TRANSCRIPTION FACTOR PDR1"/>
    <property type="match status" value="1"/>
</dbReference>
<dbReference type="PANTHER" id="PTHR46910:SF17">
    <property type="entry name" value="SCFA-RELATED"/>
    <property type="match status" value="1"/>
</dbReference>
<dbReference type="InterPro" id="IPR001138">
    <property type="entry name" value="Zn2Cys6_DnaBD"/>
</dbReference>
<evidence type="ECO:0000256" key="3">
    <source>
        <dbReference type="SAM" id="MobiDB-lite"/>
    </source>
</evidence>
<dbReference type="InterPro" id="IPR007219">
    <property type="entry name" value="XnlR_reg_dom"/>
</dbReference>
<dbReference type="GO" id="GO:0006351">
    <property type="term" value="P:DNA-templated transcription"/>
    <property type="evidence" value="ECO:0007669"/>
    <property type="project" value="InterPro"/>
</dbReference>
<dbReference type="Pfam" id="PF04082">
    <property type="entry name" value="Fungal_trans"/>
    <property type="match status" value="1"/>
</dbReference>
<evidence type="ECO:0000313" key="6">
    <source>
        <dbReference type="Proteomes" id="UP000297716"/>
    </source>
</evidence>
<dbReference type="EMBL" id="SKBN01000115">
    <property type="protein sequence ID" value="TGJ82778.1"/>
    <property type="molecule type" value="Genomic_DNA"/>
</dbReference>
<dbReference type="PROSITE" id="PS00463">
    <property type="entry name" value="ZN2_CY6_FUNGAL_1"/>
    <property type="match status" value="1"/>
</dbReference>
<protein>
    <recommendedName>
        <fullName evidence="4">Zn(2)-C6 fungal-type domain-containing protein</fullName>
    </recommendedName>
</protein>
<name>A0A4Z0YRY9_9PEZI</name>
<dbReference type="InterPro" id="IPR050987">
    <property type="entry name" value="AtrR-like"/>
</dbReference>
<dbReference type="GO" id="GO:0003677">
    <property type="term" value="F:DNA binding"/>
    <property type="evidence" value="ECO:0007669"/>
    <property type="project" value="InterPro"/>
</dbReference>
<dbReference type="CDD" id="cd00067">
    <property type="entry name" value="GAL4"/>
    <property type="match status" value="1"/>
</dbReference>
<evidence type="ECO:0000313" key="5">
    <source>
        <dbReference type="EMBL" id="TGJ82778.1"/>
    </source>
</evidence>
<organism evidence="5 6">
    <name type="scientific">Xylaria hypoxylon</name>
    <dbReference type="NCBI Taxonomy" id="37992"/>
    <lineage>
        <taxon>Eukaryota</taxon>
        <taxon>Fungi</taxon>
        <taxon>Dikarya</taxon>
        <taxon>Ascomycota</taxon>
        <taxon>Pezizomycotina</taxon>
        <taxon>Sordariomycetes</taxon>
        <taxon>Xylariomycetidae</taxon>
        <taxon>Xylariales</taxon>
        <taxon>Xylariaceae</taxon>
        <taxon>Xylaria</taxon>
    </lineage>
</organism>
<dbReference type="PROSITE" id="PS50048">
    <property type="entry name" value="ZN2_CY6_FUNGAL_2"/>
    <property type="match status" value="1"/>
</dbReference>
<keyword evidence="6" id="KW-1185">Reference proteome</keyword>
<reference evidence="5 6" key="1">
    <citation type="submission" date="2019-03" db="EMBL/GenBank/DDBJ databases">
        <title>Draft genome sequence of Xylaria hypoxylon DSM 108379, a ubiquitous saprotrophic-parasitic fungi on hardwood.</title>
        <authorList>
            <person name="Buettner E."/>
            <person name="Leonhardt S."/>
            <person name="Gebauer A.M."/>
            <person name="Liers C."/>
            <person name="Hofrichter M."/>
            <person name="Kellner H."/>
        </authorList>
    </citation>
    <scope>NUCLEOTIDE SEQUENCE [LARGE SCALE GENOMIC DNA]</scope>
    <source>
        <strain evidence="5 6">DSM 108379</strain>
    </source>
</reference>
<dbReference type="SMART" id="SM00066">
    <property type="entry name" value="GAL4"/>
    <property type="match status" value="1"/>
</dbReference>
<evidence type="ECO:0000256" key="1">
    <source>
        <dbReference type="ARBA" id="ARBA00022723"/>
    </source>
</evidence>
<dbReference type="CDD" id="cd12148">
    <property type="entry name" value="fungal_TF_MHR"/>
    <property type="match status" value="1"/>
</dbReference>
<proteinExistence type="predicted"/>
<gene>
    <name evidence="5" type="ORF">E0Z10_g5962</name>
</gene>
<feature type="region of interest" description="Disordered" evidence="3">
    <location>
        <begin position="90"/>
        <end position="135"/>
    </location>
</feature>
<evidence type="ECO:0000259" key="4">
    <source>
        <dbReference type="PROSITE" id="PS50048"/>
    </source>
</evidence>
<accession>A0A4Z0YRY9</accession>
<dbReference type="Gene3D" id="4.10.240.10">
    <property type="entry name" value="Zn(2)-C6 fungal-type DNA-binding domain"/>
    <property type="match status" value="1"/>
</dbReference>
<keyword evidence="1" id="KW-0479">Metal-binding</keyword>
<keyword evidence="2" id="KW-0539">Nucleus</keyword>